<dbReference type="Gene3D" id="3.30.450.330">
    <property type="match status" value="1"/>
</dbReference>
<dbReference type="InterPro" id="IPR036138">
    <property type="entry name" value="PBP_dimer_sf"/>
</dbReference>
<keyword evidence="4" id="KW-0812">Transmembrane</keyword>
<dbReference type="Pfam" id="PF00905">
    <property type="entry name" value="Transpeptidase"/>
    <property type="match status" value="1"/>
</dbReference>
<dbReference type="PROSITE" id="PS51178">
    <property type="entry name" value="PASTA"/>
    <property type="match status" value="1"/>
</dbReference>
<evidence type="ECO:0000256" key="3">
    <source>
        <dbReference type="ARBA" id="ARBA00023136"/>
    </source>
</evidence>
<keyword evidence="2" id="KW-0121">Carboxypeptidase</keyword>
<keyword evidence="4" id="KW-1133">Transmembrane helix</keyword>
<feature type="transmembrane region" description="Helical" evidence="4">
    <location>
        <begin position="27"/>
        <end position="50"/>
    </location>
</feature>
<evidence type="ECO:0000256" key="2">
    <source>
        <dbReference type="ARBA" id="ARBA00022645"/>
    </source>
</evidence>
<dbReference type="GO" id="GO:0071555">
    <property type="term" value="P:cell wall organization"/>
    <property type="evidence" value="ECO:0007669"/>
    <property type="project" value="TreeGrafter"/>
</dbReference>
<dbReference type="InterPro" id="IPR001460">
    <property type="entry name" value="PCN-bd_Tpept"/>
</dbReference>
<feature type="domain" description="PASTA" evidence="5">
    <location>
        <begin position="648"/>
        <end position="709"/>
    </location>
</feature>
<proteinExistence type="predicted"/>
<dbReference type="PANTHER" id="PTHR30627:SF1">
    <property type="entry name" value="PEPTIDOGLYCAN D,D-TRANSPEPTIDASE FTSI"/>
    <property type="match status" value="1"/>
</dbReference>
<reference evidence="6" key="1">
    <citation type="submission" date="2020-10" db="EMBL/GenBank/DDBJ databases">
        <authorList>
            <person name="Gilroy R."/>
        </authorList>
    </citation>
    <scope>NUCLEOTIDE SEQUENCE</scope>
    <source>
        <strain evidence="6">B1-20833</strain>
    </source>
</reference>
<organism evidence="6 7">
    <name type="scientific">Candidatus Cryptobacteroides intestinavium</name>
    <dbReference type="NCBI Taxonomy" id="2840766"/>
    <lineage>
        <taxon>Bacteria</taxon>
        <taxon>Pseudomonadati</taxon>
        <taxon>Bacteroidota</taxon>
        <taxon>Bacteroidia</taxon>
        <taxon>Bacteroidales</taxon>
        <taxon>Candidatus Cryptobacteroides</taxon>
    </lineage>
</organism>
<keyword evidence="2" id="KW-0378">Hydrolase</keyword>
<dbReference type="Pfam" id="PF03793">
    <property type="entry name" value="PASTA"/>
    <property type="match status" value="1"/>
</dbReference>
<reference evidence="6" key="2">
    <citation type="journal article" date="2021" name="PeerJ">
        <title>Extensive microbial diversity within the chicken gut microbiome revealed by metagenomics and culture.</title>
        <authorList>
            <person name="Gilroy R."/>
            <person name="Ravi A."/>
            <person name="Getino M."/>
            <person name="Pursley I."/>
            <person name="Horton D.L."/>
            <person name="Alikhan N.F."/>
            <person name="Baker D."/>
            <person name="Gharbi K."/>
            <person name="Hall N."/>
            <person name="Watson M."/>
            <person name="Adriaenssens E.M."/>
            <person name="Foster-Nyarko E."/>
            <person name="Jarju S."/>
            <person name="Secka A."/>
            <person name="Antonio M."/>
            <person name="Oren A."/>
            <person name="Chaudhuri R.R."/>
            <person name="La Ragione R."/>
            <person name="Hildebrand F."/>
            <person name="Pallen M.J."/>
        </authorList>
    </citation>
    <scope>NUCLEOTIDE SEQUENCE</scope>
    <source>
        <strain evidence="6">B1-20833</strain>
    </source>
</reference>
<keyword evidence="3 4" id="KW-0472">Membrane</keyword>
<dbReference type="InterPro" id="IPR012338">
    <property type="entry name" value="Beta-lactam/transpept-like"/>
</dbReference>
<evidence type="ECO:0000313" key="7">
    <source>
        <dbReference type="Proteomes" id="UP000823661"/>
    </source>
</evidence>
<comment type="caution">
    <text evidence="6">The sequence shown here is derived from an EMBL/GenBank/DDBJ whole genome shotgun (WGS) entry which is preliminary data.</text>
</comment>
<keyword evidence="2" id="KW-0645">Protease</keyword>
<dbReference type="InterPro" id="IPR050515">
    <property type="entry name" value="Beta-lactam/transpept"/>
</dbReference>
<name>A0A9D9ER86_9BACT</name>
<sequence>MAEKKITGVQTENTIGKDSRVSRILKFIYRLFLVAAFIVIGKIIYIQLFYQPDPRFQKALTPRAKKEVTDPVRGSILAEDGRLLAVSVPMYQIYMDCTVRKAEFDEDGEKGAEENQEWLGKAKKLAAGLAGIYGDLSADQYYRLIARGRVNNRKYEKIGFPVDHATLQKLKELPLFNEASYRGGMIVKKIDTRRYPYGSLARRTIGSVRDNNDKNSLIGIEGKYDYALHGSEGVEWQQKSDAHGWIRDYDSTIVKVRDGYDIRTTIDIDIQDIVDYSIKKRMMENDNIEGGCAIVMDVKTGAIRAMVNLKKDEDGIPRESYNYAIGRAGAPGSVFKLATLMTLLEDGKIRSLEETVPTYKGIWKYQTGKTTTTFRDEYLQKWPDDKISILDGFKISSNNVFRMLACRYYEENPKRFTDKLSEYKFTEAFDFDLIGLARPVVVTPDQQAWSGTALPSIAIGYTVQETPLHIATFYNAVANKGKMMKPYLVEAFEQNGVVKEKFGPTILNGSICSRATADTLTRALMTVVREGTGRGLKDARCQVAGKTGTAQMTFVTKVNGKDKVVYKDSQGNRMHQATFVGFFPADAPKYTAIVVLYSKLGKSNLYGAFSIPAFKNIVDEIYALEDGIWGEEIKETGNMPRMEAKATNEADYGLGEVPEVGGMGLRDAIYTIENCGYRCSFDGTGLVAHQSPAAGSRKDKGTTVHIKLE</sequence>
<dbReference type="Proteomes" id="UP000823661">
    <property type="component" value="Unassembled WGS sequence"/>
</dbReference>
<protein>
    <submittedName>
        <fullName evidence="6">Transpeptidase family protein</fullName>
    </submittedName>
</protein>
<dbReference type="EMBL" id="JADIMI010000067">
    <property type="protein sequence ID" value="MBO8452592.1"/>
    <property type="molecule type" value="Genomic_DNA"/>
</dbReference>
<dbReference type="PANTHER" id="PTHR30627">
    <property type="entry name" value="PEPTIDOGLYCAN D,D-TRANSPEPTIDASE"/>
    <property type="match status" value="1"/>
</dbReference>
<evidence type="ECO:0000259" key="5">
    <source>
        <dbReference type="PROSITE" id="PS51178"/>
    </source>
</evidence>
<dbReference type="GO" id="GO:0008658">
    <property type="term" value="F:penicillin binding"/>
    <property type="evidence" value="ECO:0007669"/>
    <property type="project" value="InterPro"/>
</dbReference>
<accession>A0A9D9ER86</accession>
<dbReference type="InterPro" id="IPR005543">
    <property type="entry name" value="PASTA_dom"/>
</dbReference>
<dbReference type="SUPFAM" id="SSF56601">
    <property type="entry name" value="beta-lactamase/transpeptidase-like"/>
    <property type="match status" value="1"/>
</dbReference>
<evidence type="ECO:0000256" key="1">
    <source>
        <dbReference type="ARBA" id="ARBA00004370"/>
    </source>
</evidence>
<dbReference type="AlphaFoldDB" id="A0A9D9ER86"/>
<dbReference type="Gene3D" id="3.40.710.10">
    <property type="entry name" value="DD-peptidase/beta-lactamase superfamily"/>
    <property type="match status" value="1"/>
</dbReference>
<dbReference type="Gene3D" id="3.90.1310.10">
    <property type="entry name" value="Penicillin-binding protein 2a (Domain 2)"/>
    <property type="match status" value="1"/>
</dbReference>
<evidence type="ECO:0000313" key="6">
    <source>
        <dbReference type="EMBL" id="MBO8452592.1"/>
    </source>
</evidence>
<dbReference type="GO" id="GO:0004180">
    <property type="term" value="F:carboxypeptidase activity"/>
    <property type="evidence" value="ECO:0007669"/>
    <property type="project" value="UniProtKB-KW"/>
</dbReference>
<dbReference type="SUPFAM" id="SSF56519">
    <property type="entry name" value="Penicillin binding protein dimerisation domain"/>
    <property type="match status" value="1"/>
</dbReference>
<dbReference type="GO" id="GO:0005886">
    <property type="term" value="C:plasma membrane"/>
    <property type="evidence" value="ECO:0007669"/>
    <property type="project" value="TreeGrafter"/>
</dbReference>
<dbReference type="CDD" id="cd06575">
    <property type="entry name" value="PASTA_Pbp2x-like_2"/>
    <property type="match status" value="1"/>
</dbReference>
<gene>
    <name evidence="6" type="ORF">IAC06_06890</name>
</gene>
<comment type="subcellular location">
    <subcellularLocation>
        <location evidence="1">Membrane</location>
    </subcellularLocation>
</comment>
<dbReference type="InterPro" id="IPR005311">
    <property type="entry name" value="PBP_dimer"/>
</dbReference>
<dbReference type="Pfam" id="PF03717">
    <property type="entry name" value="PBP_dimer"/>
    <property type="match status" value="1"/>
</dbReference>
<evidence type="ECO:0000256" key="4">
    <source>
        <dbReference type="SAM" id="Phobius"/>
    </source>
</evidence>
<dbReference type="SUPFAM" id="SSF54184">
    <property type="entry name" value="Penicillin-binding protein 2x (pbp-2x), c-terminal domain"/>
    <property type="match status" value="1"/>
</dbReference>